<dbReference type="AlphaFoldDB" id="S2J7P8"/>
<keyword evidence="1" id="KW-0175">Coiled coil</keyword>
<feature type="region of interest" description="Disordered" evidence="2">
    <location>
        <begin position="73"/>
        <end position="101"/>
    </location>
</feature>
<proteinExistence type="predicted"/>
<gene>
    <name evidence="3" type="ORF">HMPREF1544_08861</name>
</gene>
<evidence type="ECO:0000256" key="1">
    <source>
        <dbReference type="SAM" id="Coils"/>
    </source>
</evidence>
<evidence type="ECO:0000256" key="2">
    <source>
        <dbReference type="SAM" id="MobiDB-lite"/>
    </source>
</evidence>
<dbReference type="Proteomes" id="UP000014254">
    <property type="component" value="Unassembled WGS sequence"/>
</dbReference>
<dbReference type="OrthoDB" id="2279044at2759"/>
<dbReference type="InParanoid" id="S2J7P8"/>
<keyword evidence="4" id="KW-1185">Reference proteome</keyword>
<feature type="coiled-coil region" evidence="1">
    <location>
        <begin position="26"/>
        <end position="53"/>
    </location>
</feature>
<dbReference type="EMBL" id="KE124041">
    <property type="protein sequence ID" value="EPB84342.1"/>
    <property type="molecule type" value="Genomic_DNA"/>
</dbReference>
<reference evidence="4" key="1">
    <citation type="submission" date="2013-05" db="EMBL/GenBank/DDBJ databases">
        <title>The Genome sequence of Mucor circinelloides f. circinelloides 1006PhL.</title>
        <authorList>
            <consortium name="The Broad Institute Genomics Platform"/>
            <person name="Cuomo C."/>
            <person name="Earl A."/>
            <person name="Findley K."/>
            <person name="Lee S.C."/>
            <person name="Walker B."/>
            <person name="Young S."/>
            <person name="Zeng Q."/>
            <person name="Gargeya S."/>
            <person name="Fitzgerald M."/>
            <person name="Haas B."/>
            <person name="Abouelleil A."/>
            <person name="Allen A.W."/>
            <person name="Alvarado L."/>
            <person name="Arachchi H.M."/>
            <person name="Berlin A.M."/>
            <person name="Chapman S.B."/>
            <person name="Gainer-Dewar J."/>
            <person name="Goldberg J."/>
            <person name="Griggs A."/>
            <person name="Gujja S."/>
            <person name="Hansen M."/>
            <person name="Howarth C."/>
            <person name="Imamovic A."/>
            <person name="Ireland A."/>
            <person name="Larimer J."/>
            <person name="McCowan C."/>
            <person name="Murphy C."/>
            <person name="Pearson M."/>
            <person name="Poon T.W."/>
            <person name="Priest M."/>
            <person name="Roberts A."/>
            <person name="Saif S."/>
            <person name="Shea T."/>
            <person name="Sisk P."/>
            <person name="Sykes S."/>
            <person name="Wortman J."/>
            <person name="Nusbaum C."/>
            <person name="Birren B."/>
        </authorList>
    </citation>
    <scope>NUCLEOTIDE SEQUENCE [LARGE SCALE GENOMIC DNA]</scope>
    <source>
        <strain evidence="4">1006PhL</strain>
    </source>
</reference>
<sequence length="310" mass="34809">MPNDQNTPGTIGAVVPVSSDVVEEQLIRQDQIIQQLLNRMNQYEDTVKLLTETMAENATVKTRIVELEKLHTTKPAIETQPKEATKNLDTPPQPQANNNPTTSYVTVAATNSTKPALPRRQTKPIPFERAARLFTAPSPTHGFKFVYLPQKGRASMGKIRKSLTSIYVNNARVLHVHFPARNICGLLIHTDFEQTLFHALQIAGITPINNFYPEDPAILSDPALQSLPLEEKADIVTEMIHQTRCMRITARAPKHVQAALAYHFISSGIFTRTDLKNYRYPSNSNTTNEQDIHMFETNVSEAEEPQWGTT</sequence>
<name>S2J7P8_MUCC1</name>
<protein>
    <submittedName>
        <fullName evidence="3">Uncharacterized protein</fullName>
    </submittedName>
</protein>
<organism evidence="3 4">
    <name type="scientific">Mucor circinelloides f. circinelloides (strain 1006PhL)</name>
    <name type="common">Mucormycosis agent</name>
    <name type="synonym">Calyptromyces circinelloides</name>
    <dbReference type="NCBI Taxonomy" id="1220926"/>
    <lineage>
        <taxon>Eukaryota</taxon>
        <taxon>Fungi</taxon>
        <taxon>Fungi incertae sedis</taxon>
        <taxon>Mucoromycota</taxon>
        <taxon>Mucoromycotina</taxon>
        <taxon>Mucoromycetes</taxon>
        <taxon>Mucorales</taxon>
        <taxon>Mucorineae</taxon>
        <taxon>Mucoraceae</taxon>
        <taxon>Mucor</taxon>
    </lineage>
</organism>
<accession>S2J7P8</accession>
<dbReference type="VEuPathDB" id="FungiDB:HMPREF1544_08861"/>
<evidence type="ECO:0000313" key="4">
    <source>
        <dbReference type="Proteomes" id="UP000014254"/>
    </source>
</evidence>
<evidence type="ECO:0000313" key="3">
    <source>
        <dbReference type="EMBL" id="EPB84342.1"/>
    </source>
</evidence>
<dbReference type="STRING" id="1220926.S2J7P8"/>